<evidence type="ECO:0000256" key="1">
    <source>
        <dbReference type="ARBA" id="ARBA00022679"/>
    </source>
</evidence>
<gene>
    <name evidence="4" type="ORF">HO133_004005</name>
</gene>
<name>A0A8H6CAD5_9LECA</name>
<dbReference type="RefSeq" id="XP_037148971.1">
    <property type="nucleotide sequence ID" value="XM_037294924.1"/>
</dbReference>
<keyword evidence="2" id="KW-0315">Glutamine amidotransferase</keyword>
<evidence type="ECO:0000313" key="5">
    <source>
        <dbReference type="Proteomes" id="UP000593566"/>
    </source>
</evidence>
<dbReference type="AlphaFoldDB" id="A0A8H6CAD5"/>
<dbReference type="EMBL" id="JACCJB010000019">
    <property type="protein sequence ID" value="KAF6219536.1"/>
    <property type="molecule type" value="Genomic_DNA"/>
</dbReference>
<dbReference type="GeneID" id="59332414"/>
<dbReference type="Gene3D" id="3.60.20.10">
    <property type="entry name" value="Glutamine Phosphoribosylpyrophosphate, subunit 1, domain 1"/>
    <property type="match status" value="1"/>
</dbReference>
<dbReference type="InterPro" id="IPR029057">
    <property type="entry name" value="PRTase-like"/>
</dbReference>
<comment type="caution">
    <text evidence="4">The sequence shown here is derived from an EMBL/GenBank/DDBJ whole genome shotgun (WGS) entry which is preliminary data.</text>
</comment>
<evidence type="ECO:0000256" key="2">
    <source>
        <dbReference type="ARBA" id="ARBA00022962"/>
    </source>
</evidence>
<dbReference type="SUPFAM" id="SSF53271">
    <property type="entry name" value="PRTase-like"/>
    <property type="match status" value="1"/>
</dbReference>
<reference evidence="4 5" key="1">
    <citation type="journal article" date="2020" name="Genomics">
        <title>Complete, high-quality genomes from long-read metagenomic sequencing of two wolf lichen thalli reveals enigmatic genome architecture.</title>
        <authorList>
            <person name="McKenzie S.K."/>
            <person name="Walston R.F."/>
            <person name="Allen J.L."/>
        </authorList>
    </citation>
    <scope>NUCLEOTIDE SEQUENCE [LARGE SCALE GENOMIC DNA]</scope>
    <source>
        <strain evidence="4">WasteWater1</strain>
    </source>
</reference>
<accession>A0A8H6CAD5</accession>
<dbReference type="InterPro" id="IPR029055">
    <property type="entry name" value="Ntn_hydrolases_N"/>
</dbReference>
<protein>
    <submittedName>
        <fullName evidence="4">Uncharacterized protein</fullName>
    </submittedName>
</protein>
<feature type="region of interest" description="Disordered" evidence="3">
    <location>
        <begin position="239"/>
        <end position="279"/>
    </location>
</feature>
<dbReference type="Gene3D" id="3.40.50.2020">
    <property type="match status" value="1"/>
</dbReference>
<dbReference type="PANTHER" id="PTHR11907">
    <property type="entry name" value="AMIDOPHOSPHORIBOSYLTRANSFERASE"/>
    <property type="match status" value="1"/>
</dbReference>
<evidence type="ECO:0000256" key="3">
    <source>
        <dbReference type="SAM" id="MobiDB-lite"/>
    </source>
</evidence>
<dbReference type="InterPro" id="IPR000836">
    <property type="entry name" value="PRTase_dom"/>
</dbReference>
<keyword evidence="1" id="KW-0808">Transferase</keyword>
<organism evidence="4 5">
    <name type="scientific">Letharia lupina</name>
    <dbReference type="NCBI Taxonomy" id="560253"/>
    <lineage>
        <taxon>Eukaryota</taxon>
        <taxon>Fungi</taxon>
        <taxon>Dikarya</taxon>
        <taxon>Ascomycota</taxon>
        <taxon>Pezizomycotina</taxon>
        <taxon>Lecanoromycetes</taxon>
        <taxon>OSLEUM clade</taxon>
        <taxon>Lecanoromycetidae</taxon>
        <taxon>Lecanorales</taxon>
        <taxon>Lecanorineae</taxon>
        <taxon>Parmeliaceae</taxon>
        <taxon>Letharia</taxon>
    </lineage>
</organism>
<sequence>MGRFLGDRVIKVLTADHSEETDVVMPILETSNTSAPIVAARLKKAYCQGFIENPYAREEGVRRKLSAMEEQFAGKTVLLVDDSIVRGTTSSPEIRHPHIYGIDLASPSELIAHKRDDDAIALYIGAKKVIFQKLDDLQEACAPAVLAGMTARKNQEFEVGVFNGENVTPVPRGYFEHIEKVRGETRKMKVMENAREAVANGSAGKEEIQIATNGVEVKDDGKVVPASASTTNGALAISGNGVLHTPNGKRKHEKDEEAPPRHQMDNGLHNQGNFDYVKT</sequence>
<dbReference type="GO" id="GO:0016740">
    <property type="term" value="F:transferase activity"/>
    <property type="evidence" value="ECO:0007669"/>
    <property type="project" value="UniProtKB-KW"/>
</dbReference>
<evidence type="ECO:0000313" key="4">
    <source>
        <dbReference type="EMBL" id="KAF6219536.1"/>
    </source>
</evidence>
<dbReference type="CDD" id="cd06223">
    <property type="entry name" value="PRTases_typeI"/>
    <property type="match status" value="1"/>
</dbReference>
<keyword evidence="5" id="KW-1185">Reference proteome</keyword>
<dbReference type="Proteomes" id="UP000593566">
    <property type="component" value="Unassembled WGS sequence"/>
</dbReference>
<proteinExistence type="predicted"/>
<feature type="compositionally biased region" description="Basic and acidic residues" evidence="3">
    <location>
        <begin position="253"/>
        <end position="264"/>
    </location>
</feature>